<dbReference type="Proteomes" id="UP001500954">
    <property type="component" value="Unassembled WGS sequence"/>
</dbReference>
<reference evidence="3" key="1">
    <citation type="journal article" date="2019" name="Int. J. Syst. Evol. Microbiol.">
        <title>The Global Catalogue of Microorganisms (GCM) 10K type strain sequencing project: providing services to taxonomists for standard genome sequencing and annotation.</title>
        <authorList>
            <consortium name="The Broad Institute Genomics Platform"/>
            <consortium name="The Broad Institute Genome Sequencing Center for Infectious Disease"/>
            <person name="Wu L."/>
            <person name="Ma J."/>
        </authorList>
    </citation>
    <scope>NUCLEOTIDE SEQUENCE [LARGE SCALE GENOMIC DNA]</scope>
    <source>
        <strain evidence="3">JCM 17111</strain>
    </source>
</reference>
<gene>
    <name evidence="2" type="ORF">GCM10022395_26190</name>
</gene>
<dbReference type="Pfam" id="PF07593">
    <property type="entry name" value="UnbV_ASPIC"/>
    <property type="match status" value="1"/>
</dbReference>
<evidence type="ECO:0000313" key="2">
    <source>
        <dbReference type="EMBL" id="GAA3576022.1"/>
    </source>
</evidence>
<dbReference type="PANTHER" id="PTHR16026:SF0">
    <property type="entry name" value="CARTILAGE ACIDIC PROTEIN 1"/>
    <property type="match status" value="1"/>
</dbReference>
<protein>
    <recommendedName>
        <fullName evidence="1">ASPIC/UnbV domain-containing protein</fullName>
    </recommendedName>
</protein>
<dbReference type="RefSeq" id="WP_345006739.1">
    <property type="nucleotide sequence ID" value="NZ_BAABCY010000072.1"/>
</dbReference>
<keyword evidence="3" id="KW-1185">Reference proteome</keyword>
<sequence length="142" mass="15422">MLARSTAYADIDLDGDLDLVITENQGPIHIMQNNSKTGNFLKILAKGNNGNKNAFGATIDVKDSNGLKQTRFVKSSDSYLSQSETPVTIGLANANKVVTLKITWPDGSQSSFSDIDANKFIKITQGRQDFEEIAMPVTPTIN</sequence>
<dbReference type="InterPro" id="IPR011519">
    <property type="entry name" value="UnbV_ASPIC"/>
</dbReference>
<feature type="domain" description="ASPIC/UnbV" evidence="1">
    <location>
        <begin position="54"/>
        <end position="121"/>
    </location>
</feature>
<dbReference type="InterPro" id="IPR028994">
    <property type="entry name" value="Integrin_alpha_N"/>
</dbReference>
<evidence type="ECO:0000259" key="1">
    <source>
        <dbReference type="Pfam" id="PF07593"/>
    </source>
</evidence>
<dbReference type="SUPFAM" id="SSF69318">
    <property type="entry name" value="Integrin alpha N-terminal domain"/>
    <property type="match status" value="1"/>
</dbReference>
<dbReference type="PANTHER" id="PTHR16026">
    <property type="entry name" value="CARTILAGE ACIDIC PROTEIN 1"/>
    <property type="match status" value="1"/>
</dbReference>
<accession>A0ABP6Y2U0</accession>
<name>A0ABP6Y2U0_9FLAO</name>
<dbReference type="EMBL" id="BAABCY010000072">
    <property type="protein sequence ID" value="GAA3576022.1"/>
    <property type="molecule type" value="Genomic_DNA"/>
</dbReference>
<dbReference type="InterPro" id="IPR027039">
    <property type="entry name" value="Crtac1"/>
</dbReference>
<proteinExistence type="predicted"/>
<evidence type="ECO:0000313" key="3">
    <source>
        <dbReference type="Proteomes" id="UP001500954"/>
    </source>
</evidence>
<comment type="caution">
    <text evidence="2">The sequence shown here is derived from an EMBL/GenBank/DDBJ whole genome shotgun (WGS) entry which is preliminary data.</text>
</comment>
<organism evidence="2 3">
    <name type="scientific">Snuella lapsa</name>
    <dbReference type="NCBI Taxonomy" id="870481"/>
    <lineage>
        <taxon>Bacteria</taxon>
        <taxon>Pseudomonadati</taxon>
        <taxon>Bacteroidota</taxon>
        <taxon>Flavobacteriia</taxon>
        <taxon>Flavobacteriales</taxon>
        <taxon>Flavobacteriaceae</taxon>
        <taxon>Snuella</taxon>
    </lineage>
</organism>